<feature type="domain" description="RmlD-like substrate binding" evidence="7">
    <location>
        <begin position="1"/>
        <end position="291"/>
    </location>
</feature>
<dbReference type="NCBIfam" id="TIGR01214">
    <property type="entry name" value="rmlD"/>
    <property type="match status" value="1"/>
</dbReference>
<dbReference type="PANTHER" id="PTHR10491:SF4">
    <property type="entry name" value="METHIONINE ADENOSYLTRANSFERASE 2 SUBUNIT BETA"/>
    <property type="match status" value="1"/>
</dbReference>
<protein>
    <recommendedName>
        <fullName evidence="4 6">dTDP-4-dehydrorhamnose reductase</fullName>
        <ecNumber evidence="3 6">1.1.1.133</ecNumber>
    </recommendedName>
</protein>
<dbReference type="InterPro" id="IPR029903">
    <property type="entry name" value="RmlD-like-bd"/>
</dbReference>
<sequence>MKILLFGKSGQLGWELKRSLMPLGELIALDRHSELVANFENLTGLATTIRFIKPDIIVNAVAYTAVDKAENEQHLATLINTKATAILAQESAKLGALLVHYSTDYVFDGSGNKSWQETDKPKPLNFYGMSKLQGEQEIINSGCIYLILRTSWVYGTYGKNFIKTILRLGQEKETLKIIDDQIGAPTGAELLADVTAHLLKAINLNPNLTGLYHLTASGDTSWHGFAQFILDEAKKLGTALKIQDLLPIPSKEYITPALRPLNSRLNTHKLQETFSVYLPNWQLGVARAVKEILGSTL</sequence>
<comment type="cofactor">
    <cofactor evidence="6">
        <name>Mg(2+)</name>
        <dbReference type="ChEBI" id="CHEBI:18420"/>
    </cofactor>
    <text evidence="6">Binds 1 Mg(2+) ion per monomer.</text>
</comment>
<dbReference type="NCBIfam" id="NF007440">
    <property type="entry name" value="PRK09987.1"/>
    <property type="match status" value="1"/>
</dbReference>
<name>A0A378JHG1_9GAMM</name>
<evidence type="ECO:0000313" key="9">
    <source>
        <dbReference type="Proteomes" id="UP000254794"/>
    </source>
</evidence>
<dbReference type="Gene3D" id="3.40.50.720">
    <property type="entry name" value="NAD(P)-binding Rossmann-like Domain"/>
    <property type="match status" value="1"/>
</dbReference>
<proteinExistence type="inferred from homology"/>
<evidence type="ECO:0000256" key="2">
    <source>
        <dbReference type="ARBA" id="ARBA00010944"/>
    </source>
</evidence>
<dbReference type="CDD" id="cd05254">
    <property type="entry name" value="dTDP_HR_like_SDR_e"/>
    <property type="match status" value="1"/>
</dbReference>
<dbReference type="InterPro" id="IPR005913">
    <property type="entry name" value="dTDP_dehydrorham_reduct"/>
</dbReference>
<organism evidence="8 9">
    <name type="scientific">Legionella busanensis</name>
    <dbReference type="NCBI Taxonomy" id="190655"/>
    <lineage>
        <taxon>Bacteria</taxon>
        <taxon>Pseudomonadati</taxon>
        <taxon>Pseudomonadota</taxon>
        <taxon>Gammaproteobacteria</taxon>
        <taxon>Legionellales</taxon>
        <taxon>Legionellaceae</taxon>
        <taxon>Legionella</taxon>
    </lineage>
</organism>
<keyword evidence="6" id="KW-0521">NADP</keyword>
<dbReference type="EC" id="1.1.1.133" evidence="3 6"/>
<evidence type="ECO:0000256" key="1">
    <source>
        <dbReference type="ARBA" id="ARBA00004781"/>
    </source>
</evidence>
<evidence type="ECO:0000256" key="4">
    <source>
        <dbReference type="ARBA" id="ARBA00017099"/>
    </source>
</evidence>
<dbReference type="Proteomes" id="UP000254794">
    <property type="component" value="Unassembled WGS sequence"/>
</dbReference>
<evidence type="ECO:0000256" key="5">
    <source>
        <dbReference type="ARBA" id="ARBA00048200"/>
    </source>
</evidence>
<evidence type="ECO:0000256" key="6">
    <source>
        <dbReference type="RuleBase" id="RU364082"/>
    </source>
</evidence>
<keyword evidence="6 8" id="KW-0560">Oxidoreductase</keyword>
<reference evidence="8 9" key="1">
    <citation type="submission" date="2018-06" db="EMBL/GenBank/DDBJ databases">
        <authorList>
            <consortium name="Pathogen Informatics"/>
            <person name="Doyle S."/>
        </authorList>
    </citation>
    <scope>NUCLEOTIDE SEQUENCE [LARGE SCALE GENOMIC DNA]</scope>
    <source>
        <strain evidence="8 9">NCTC13316</strain>
    </source>
</reference>
<comment type="pathway">
    <text evidence="1 6">Carbohydrate biosynthesis; dTDP-L-rhamnose biosynthesis.</text>
</comment>
<comment type="catalytic activity">
    <reaction evidence="5 6">
        <text>dTDP-beta-L-rhamnose + NADP(+) = dTDP-4-dehydro-beta-L-rhamnose + NADPH + H(+)</text>
        <dbReference type="Rhea" id="RHEA:21796"/>
        <dbReference type="ChEBI" id="CHEBI:15378"/>
        <dbReference type="ChEBI" id="CHEBI:57510"/>
        <dbReference type="ChEBI" id="CHEBI:57783"/>
        <dbReference type="ChEBI" id="CHEBI:58349"/>
        <dbReference type="ChEBI" id="CHEBI:62830"/>
        <dbReference type="EC" id="1.1.1.133"/>
    </reaction>
</comment>
<dbReference type="AlphaFoldDB" id="A0A378JHG1"/>
<comment type="function">
    <text evidence="6">Catalyzes the reduction of dTDP-6-deoxy-L-lyxo-4-hexulose to yield dTDP-L-rhamnose.</text>
</comment>
<dbReference type="InterPro" id="IPR036291">
    <property type="entry name" value="NAD(P)-bd_dom_sf"/>
</dbReference>
<dbReference type="GO" id="GO:0008831">
    <property type="term" value="F:dTDP-4-dehydrorhamnose reductase activity"/>
    <property type="evidence" value="ECO:0007669"/>
    <property type="project" value="UniProtKB-EC"/>
</dbReference>
<dbReference type="RefSeq" id="WP_115329840.1">
    <property type="nucleotide sequence ID" value="NZ_CAAAHP010000011.1"/>
</dbReference>
<evidence type="ECO:0000259" key="7">
    <source>
        <dbReference type="Pfam" id="PF04321"/>
    </source>
</evidence>
<dbReference type="UniPathway" id="UPA00281"/>
<dbReference type="Gene3D" id="3.90.25.10">
    <property type="entry name" value="UDP-galactose 4-epimerase, domain 1"/>
    <property type="match status" value="1"/>
</dbReference>
<gene>
    <name evidence="8" type="primary">rfbD_1</name>
    <name evidence="8" type="ORF">NCTC13316_00288</name>
</gene>
<dbReference type="Pfam" id="PF04321">
    <property type="entry name" value="RmlD_sub_bind"/>
    <property type="match status" value="1"/>
</dbReference>
<dbReference type="GO" id="GO:0009243">
    <property type="term" value="P:O antigen biosynthetic process"/>
    <property type="evidence" value="ECO:0007669"/>
    <property type="project" value="UniProtKB-UniPathway"/>
</dbReference>
<evidence type="ECO:0000256" key="3">
    <source>
        <dbReference type="ARBA" id="ARBA00012929"/>
    </source>
</evidence>
<accession>A0A378JHG1</accession>
<dbReference type="UniPathway" id="UPA00124"/>
<dbReference type="GO" id="GO:0005829">
    <property type="term" value="C:cytosol"/>
    <property type="evidence" value="ECO:0007669"/>
    <property type="project" value="TreeGrafter"/>
</dbReference>
<dbReference type="OrthoDB" id="9803892at2"/>
<comment type="similarity">
    <text evidence="2 6">Belongs to the dTDP-4-dehydrorhamnose reductase family.</text>
</comment>
<dbReference type="EMBL" id="UGOD01000001">
    <property type="protein sequence ID" value="STX50221.1"/>
    <property type="molecule type" value="Genomic_DNA"/>
</dbReference>
<dbReference type="GO" id="GO:0019305">
    <property type="term" value="P:dTDP-rhamnose biosynthetic process"/>
    <property type="evidence" value="ECO:0007669"/>
    <property type="project" value="UniProtKB-UniPathway"/>
</dbReference>
<evidence type="ECO:0000313" key="8">
    <source>
        <dbReference type="EMBL" id="STX50221.1"/>
    </source>
</evidence>
<dbReference type="PANTHER" id="PTHR10491">
    <property type="entry name" value="DTDP-4-DEHYDRORHAMNOSE REDUCTASE"/>
    <property type="match status" value="1"/>
</dbReference>
<keyword evidence="9" id="KW-1185">Reference proteome</keyword>
<dbReference type="SUPFAM" id="SSF51735">
    <property type="entry name" value="NAD(P)-binding Rossmann-fold domains"/>
    <property type="match status" value="1"/>
</dbReference>